<dbReference type="PROSITE" id="PS51257">
    <property type="entry name" value="PROKAR_LIPOPROTEIN"/>
    <property type="match status" value="1"/>
</dbReference>
<dbReference type="AlphaFoldDB" id="A0A5C6TTM8"/>
<name>A0A5C6TTM8_9SPHN</name>
<protein>
    <recommendedName>
        <fullName evidence="4">Lipoprotein</fullName>
    </recommendedName>
</protein>
<accession>A0A5C6TTM8</accession>
<organism evidence="2 3">
    <name type="scientific">Allosphingosinicella ginsenosidimutans</name>
    <dbReference type="NCBI Taxonomy" id="1176539"/>
    <lineage>
        <taxon>Bacteria</taxon>
        <taxon>Pseudomonadati</taxon>
        <taxon>Pseudomonadota</taxon>
        <taxon>Alphaproteobacteria</taxon>
        <taxon>Sphingomonadales</taxon>
        <taxon>Sphingomonadaceae</taxon>
        <taxon>Allosphingosinicella</taxon>
    </lineage>
</organism>
<feature type="signal peptide" evidence="1">
    <location>
        <begin position="1"/>
        <end position="23"/>
    </location>
</feature>
<evidence type="ECO:0008006" key="4">
    <source>
        <dbReference type="Google" id="ProtNLM"/>
    </source>
</evidence>
<dbReference type="EMBL" id="VOQQ01000001">
    <property type="protein sequence ID" value="TXC63732.1"/>
    <property type="molecule type" value="Genomic_DNA"/>
</dbReference>
<keyword evidence="3" id="KW-1185">Reference proteome</keyword>
<dbReference type="OrthoDB" id="7594996at2"/>
<evidence type="ECO:0000313" key="3">
    <source>
        <dbReference type="Proteomes" id="UP000321249"/>
    </source>
</evidence>
<feature type="chain" id="PRO_5022706174" description="Lipoprotein" evidence="1">
    <location>
        <begin position="24"/>
        <end position="205"/>
    </location>
</feature>
<dbReference type="RefSeq" id="WP_147043138.1">
    <property type="nucleotide sequence ID" value="NZ_BAABIR010000004.1"/>
</dbReference>
<reference evidence="2 3" key="1">
    <citation type="journal article" date="2015" name="J. Microbiol.">
        <title>Sphingosinicella ginsenosidimutans sp. nov., with ginsenoside converting activity.</title>
        <authorList>
            <person name="Kim J.K."/>
            <person name="Kang M.S."/>
            <person name="Park S.C."/>
            <person name="Kim K.M."/>
            <person name="Choi K."/>
            <person name="Yoon M.H."/>
            <person name="Im W.T."/>
        </authorList>
    </citation>
    <scope>NUCLEOTIDE SEQUENCE [LARGE SCALE GENOMIC DNA]</scope>
    <source>
        <strain evidence="2 3">BS-11</strain>
    </source>
</reference>
<keyword evidence="1" id="KW-0732">Signal</keyword>
<proteinExistence type="predicted"/>
<evidence type="ECO:0000313" key="2">
    <source>
        <dbReference type="EMBL" id="TXC63732.1"/>
    </source>
</evidence>
<comment type="caution">
    <text evidence="2">The sequence shown here is derived from an EMBL/GenBank/DDBJ whole genome shotgun (WGS) entry which is preliminary data.</text>
</comment>
<sequence length="205" mass="21336">MAARRAALFAFLLLAACARSEDANVLAEDNDEARTVEHVRTPEEDDGGVALGEWRASVQDDANVLEFGPAGATPVFSLRCDGRRGLFLQRHGAAPTGDLPMMMLTMGSETRRLAVVSVGGATPLLRAAIMPQDPLVGQLARNTGPLVVRVGDSPPLVLPASPSITTYVNGCANVRADDEDGADISVNVAAPAPVNQTAPAAQNAQ</sequence>
<dbReference type="Proteomes" id="UP000321249">
    <property type="component" value="Unassembled WGS sequence"/>
</dbReference>
<gene>
    <name evidence="2" type="ORF">FRZ32_08700</name>
</gene>
<evidence type="ECO:0000256" key="1">
    <source>
        <dbReference type="SAM" id="SignalP"/>
    </source>
</evidence>